<dbReference type="Pfam" id="PF20437">
    <property type="entry name" value="LonC_helical"/>
    <property type="match status" value="1"/>
</dbReference>
<feature type="active site" evidence="2">
    <location>
        <position position="702"/>
    </location>
</feature>
<reference evidence="7" key="1">
    <citation type="submission" date="2019-06" db="EMBL/GenBank/DDBJ databases">
        <title>The complete genome of Emcibacter congregatus ZYLT.</title>
        <authorList>
            <person name="Zhao Z."/>
        </authorList>
    </citation>
    <scope>NUCLEOTIDE SEQUENCE [LARGE SCALE GENOMIC DNA]</scope>
    <source>
        <strain evidence="7">MCCC 1A06723</strain>
    </source>
</reference>
<evidence type="ECO:0000259" key="5">
    <source>
        <dbReference type="PROSITE" id="PS51786"/>
    </source>
</evidence>
<dbReference type="Pfam" id="PF13654">
    <property type="entry name" value="AAA_32"/>
    <property type="match status" value="1"/>
</dbReference>
<keyword evidence="3" id="KW-0175">Coiled coil</keyword>
<dbReference type="EMBL" id="VFIY01000010">
    <property type="protein sequence ID" value="TPD59845.1"/>
    <property type="molecule type" value="Genomic_DNA"/>
</dbReference>
<dbReference type="Pfam" id="PF05362">
    <property type="entry name" value="Lon_C"/>
    <property type="match status" value="1"/>
</dbReference>
<dbReference type="PRINTS" id="PR00830">
    <property type="entry name" value="ENDOLAPTASE"/>
</dbReference>
<evidence type="ECO:0000256" key="1">
    <source>
        <dbReference type="ARBA" id="ARBA00022670"/>
    </source>
</evidence>
<feature type="active site" evidence="2">
    <location>
        <position position="659"/>
    </location>
</feature>
<evidence type="ECO:0000256" key="4">
    <source>
        <dbReference type="SAM" id="MobiDB-lite"/>
    </source>
</evidence>
<dbReference type="Pfam" id="PF20436">
    <property type="entry name" value="LonB_AAA-LID"/>
    <property type="match status" value="1"/>
</dbReference>
<dbReference type="InterPro" id="IPR041699">
    <property type="entry name" value="AAA_32"/>
</dbReference>
<dbReference type="RefSeq" id="WP_139940816.1">
    <property type="nucleotide sequence ID" value="NZ_JBHSYP010000006.1"/>
</dbReference>
<evidence type="ECO:0000313" key="7">
    <source>
        <dbReference type="Proteomes" id="UP000319148"/>
    </source>
</evidence>
<dbReference type="GO" id="GO:0005524">
    <property type="term" value="F:ATP binding"/>
    <property type="evidence" value="ECO:0007669"/>
    <property type="project" value="InterPro"/>
</dbReference>
<comment type="similarity">
    <text evidence="2">Belongs to the peptidase S16 family.</text>
</comment>
<feature type="compositionally biased region" description="Basic and acidic residues" evidence="4">
    <location>
        <begin position="798"/>
        <end position="809"/>
    </location>
</feature>
<evidence type="ECO:0000256" key="3">
    <source>
        <dbReference type="SAM" id="Coils"/>
    </source>
</evidence>
<protein>
    <recommendedName>
        <fullName evidence="2">endopeptidase La</fullName>
        <ecNumber evidence="2">3.4.21.53</ecNumber>
    </recommendedName>
</protein>
<dbReference type="PROSITE" id="PS51786">
    <property type="entry name" value="LON_PROTEOLYTIC"/>
    <property type="match status" value="1"/>
</dbReference>
<dbReference type="OrthoDB" id="9758568at2"/>
<evidence type="ECO:0000256" key="2">
    <source>
        <dbReference type="PROSITE-ProRule" id="PRU01122"/>
    </source>
</evidence>
<dbReference type="SUPFAM" id="SSF54211">
    <property type="entry name" value="Ribosomal protein S5 domain 2-like"/>
    <property type="match status" value="1"/>
</dbReference>
<dbReference type="InterPro" id="IPR014721">
    <property type="entry name" value="Ribsml_uS5_D2-typ_fold_subgr"/>
</dbReference>
<sequence>MVDINPLPLDRLSWKCNPESLKFNTTDQLEDLGQVLGQDRAIEAIRFGTNMSHKGYNIFALGPDGLDKHEVVMAFLKDRAREETVPSDWCYVYNFQDPRRPNALALPPGRGVQFSQDMSRLAEDIPFVLKNAFESEEYQTRSNMIQQEIKDAQDEALSAVDQEARQRGAALKMTPLGFTFVPIRDGKTVSPDEFRKLSEQEREDIEENLDYLREKLEEVLEFMPDLLTESREKMRKLNEETAGHAIGHLVEQLKKKYADLEEVIEYLAAAQEDIIQNVHQIVHGAEEEAARGPGPEGPQPHSFALEPGRYMVNLIVDNSDAKHAPVIHEDEPTYDRLLGRVEYRSEMGTLMTDFRLIRAGALHSVNGGYLVVDILKLLQHPYAYEALKRTLKSGEIKIESLGQVLGFINTVSLEPEPIPLEVKVVLLGTRILYYLLNSLDPEFTDLFKVAADFDEQMDRTEESLALYARMLASRIREEELRPFTSDAIARILERVVRYSGDSEKLSTRLKYVGDLLREADYHAGQDKKAQVTADHVDQAVKAREYRQSRMRERLLEQTGQGTILIDTSGSQVGQVNGLSVLDLGSYAFGRPTRITARVRLGKGEVVDIEREVKLGGPIHSKGVLILSSFLGAHYQPDLPLSLSASLVFEQSYGGIEGDSASMAELCTLLSAIAEIPLKQGMAITGSVNQQGQAQAIGGVNEKIEGFFDLCALRGLDGSQGVIIPVSNVRHLMLDQRVLEAIEAGKFNIYAVETVNEALTLLTGTAAGEKDEKGQYPDGTVNRKIQDRLRDFSIRLRKFAHPESADKDGEKETDEEDRS</sequence>
<comment type="caution">
    <text evidence="6">The sequence shown here is derived from an EMBL/GenBank/DDBJ whole genome shotgun (WGS) entry which is preliminary data.</text>
</comment>
<accession>A0A501PI23</accession>
<dbReference type="EC" id="3.4.21.53" evidence="2"/>
<dbReference type="InterPro" id="IPR046843">
    <property type="entry name" value="LonB_AAA-LID"/>
</dbReference>
<dbReference type="GO" id="GO:0004252">
    <property type="term" value="F:serine-type endopeptidase activity"/>
    <property type="evidence" value="ECO:0007669"/>
    <property type="project" value="UniProtKB-UniRule"/>
</dbReference>
<dbReference type="InterPro" id="IPR046844">
    <property type="entry name" value="Lon-like_helical"/>
</dbReference>
<keyword evidence="2" id="KW-0378">Hydrolase</keyword>
<organism evidence="6 7">
    <name type="scientific">Emcibacter nanhaiensis</name>
    <dbReference type="NCBI Taxonomy" id="1505037"/>
    <lineage>
        <taxon>Bacteria</taxon>
        <taxon>Pseudomonadati</taxon>
        <taxon>Pseudomonadota</taxon>
        <taxon>Alphaproteobacteria</taxon>
        <taxon>Emcibacterales</taxon>
        <taxon>Emcibacteraceae</taxon>
        <taxon>Emcibacter</taxon>
    </lineage>
</organism>
<feature type="domain" description="Lon proteolytic" evidence="5">
    <location>
        <begin position="569"/>
        <end position="764"/>
    </location>
</feature>
<feature type="region of interest" description="Disordered" evidence="4">
    <location>
        <begin position="798"/>
        <end position="818"/>
    </location>
</feature>
<evidence type="ECO:0000313" key="6">
    <source>
        <dbReference type="EMBL" id="TPD59845.1"/>
    </source>
</evidence>
<feature type="coiled-coil region" evidence="3">
    <location>
        <begin position="195"/>
        <end position="222"/>
    </location>
</feature>
<dbReference type="InterPro" id="IPR027065">
    <property type="entry name" value="Lon_Prtase"/>
</dbReference>
<dbReference type="InterPro" id="IPR027417">
    <property type="entry name" value="P-loop_NTPase"/>
</dbReference>
<dbReference type="InterPro" id="IPR020568">
    <property type="entry name" value="Ribosomal_Su5_D2-typ_SF"/>
</dbReference>
<comment type="catalytic activity">
    <reaction evidence="2">
        <text>Hydrolysis of proteins in presence of ATP.</text>
        <dbReference type="EC" id="3.4.21.53"/>
    </reaction>
</comment>
<dbReference type="GO" id="GO:0030163">
    <property type="term" value="P:protein catabolic process"/>
    <property type="evidence" value="ECO:0007669"/>
    <property type="project" value="InterPro"/>
</dbReference>
<gene>
    <name evidence="6" type="ORF">FIV46_10180</name>
</gene>
<dbReference type="GO" id="GO:0006508">
    <property type="term" value="P:proteolysis"/>
    <property type="evidence" value="ECO:0007669"/>
    <property type="project" value="UniProtKB-KW"/>
</dbReference>
<dbReference type="InterPro" id="IPR008269">
    <property type="entry name" value="Lon_proteolytic"/>
</dbReference>
<proteinExistence type="inferred from homology"/>
<dbReference type="SUPFAM" id="SSF52540">
    <property type="entry name" value="P-loop containing nucleoside triphosphate hydrolases"/>
    <property type="match status" value="1"/>
</dbReference>
<dbReference type="Gene3D" id="3.30.230.10">
    <property type="match status" value="1"/>
</dbReference>
<dbReference type="Gene3D" id="3.40.50.300">
    <property type="entry name" value="P-loop containing nucleotide triphosphate hydrolases"/>
    <property type="match status" value="2"/>
</dbReference>
<keyword evidence="1 2" id="KW-0645">Protease</keyword>
<dbReference type="Proteomes" id="UP000319148">
    <property type="component" value="Unassembled WGS sequence"/>
</dbReference>
<dbReference type="PANTHER" id="PTHR10046">
    <property type="entry name" value="ATP DEPENDENT LON PROTEASE FAMILY MEMBER"/>
    <property type="match status" value="1"/>
</dbReference>
<dbReference type="Gene3D" id="1.10.8.60">
    <property type="match status" value="1"/>
</dbReference>
<keyword evidence="2" id="KW-0720">Serine protease</keyword>
<dbReference type="AlphaFoldDB" id="A0A501PI23"/>
<keyword evidence="7" id="KW-1185">Reference proteome</keyword>
<name>A0A501PI23_9PROT</name>
<dbReference type="GO" id="GO:0004176">
    <property type="term" value="F:ATP-dependent peptidase activity"/>
    <property type="evidence" value="ECO:0007669"/>
    <property type="project" value="UniProtKB-UniRule"/>
</dbReference>